<organism evidence="2 3">
    <name type="scientific">Pelobates cultripes</name>
    <name type="common">Western spadefoot toad</name>
    <dbReference type="NCBI Taxonomy" id="61616"/>
    <lineage>
        <taxon>Eukaryota</taxon>
        <taxon>Metazoa</taxon>
        <taxon>Chordata</taxon>
        <taxon>Craniata</taxon>
        <taxon>Vertebrata</taxon>
        <taxon>Euteleostomi</taxon>
        <taxon>Amphibia</taxon>
        <taxon>Batrachia</taxon>
        <taxon>Anura</taxon>
        <taxon>Pelobatoidea</taxon>
        <taxon>Pelobatidae</taxon>
        <taxon>Pelobates</taxon>
    </lineage>
</organism>
<dbReference type="AlphaFoldDB" id="A0AAD1SB23"/>
<feature type="compositionally biased region" description="Pro residues" evidence="1">
    <location>
        <begin position="27"/>
        <end position="41"/>
    </location>
</feature>
<feature type="compositionally biased region" description="Basic and acidic residues" evidence="1">
    <location>
        <begin position="50"/>
        <end position="59"/>
    </location>
</feature>
<accession>A0AAD1SB23</accession>
<feature type="region of interest" description="Disordered" evidence="1">
    <location>
        <begin position="73"/>
        <end position="115"/>
    </location>
</feature>
<reference evidence="2" key="1">
    <citation type="submission" date="2022-03" db="EMBL/GenBank/DDBJ databases">
        <authorList>
            <person name="Alioto T."/>
            <person name="Alioto T."/>
            <person name="Gomez Garrido J."/>
        </authorList>
    </citation>
    <scope>NUCLEOTIDE SEQUENCE</scope>
</reference>
<name>A0AAD1SB23_PELCU</name>
<evidence type="ECO:0000256" key="1">
    <source>
        <dbReference type="SAM" id="MobiDB-lite"/>
    </source>
</evidence>
<proteinExistence type="predicted"/>
<evidence type="ECO:0000313" key="3">
    <source>
        <dbReference type="Proteomes" id="UP001295444"/>
    </source>
</evidence>
<dbReference type="EMBL" id="OW240916">
    <property type="protein sequence ID" value="CAH2296382.1"/>
    <property type="molecule type" value="Genomic_DNA"/>
</dbReference>
<dbReference type="Proteomes" id="UP001295444">
    <property type="component" value="Chromosome 05"/>
</dbReference>
<protein>
    <submittedName>
        <fullName evidence="2">Uncharacterized protein</fullName>
    </submittedName>
</protein>
<keyword evidence="3" id="KW-1185">Reference proteome</keyword>
<evidence type="ECO:0000313" key="2">
    <source>
        <dbReference type="EMBL" id="CAH2296382.1"/>
    </source>
</evidence>
<feature type="non-terminal residue" evidence="2">
    <location>
        <position position="1"/>
    </location>
</feature>
<sequence length="115" mass="12282">NLAASDVSHGSLLPPHGLGVYPGPYWREPPPNPDPPSPPNTAHPTPGRQNGRDATEAENRICIYLQAARHAISSIHHGPRSPNQQTSVRPSDKPLLTHSRIKPGSTTTFPGGEPP</sequence>
<feature type="region of interest" description="Disordered" evidence="1">
    <location>
        <begin position="1"/>
        <end position="59"/>
    </location>
</feature>
<gene>
    <name evidence="2" type="ORF">PECUL_23A037186</name>
</gene>
<feature type="non-terminal residue" evidence="2">
    <location>
        <position position="115"/>
    </location>
</feature>